<evidence type="ECO:0000256" key="5">
    <source>
        <dbReference type="ARBA" id="ARBA00023163"/>
    </source>
</evidence>
<evidence type="ECO:0000256" key="6">
    <source>
        <dbReference type="ARBA" id="ARBA00023242"/>
    </source>
</evidence>
<dbReference type="PANTHER" id="PTHR46567:SF1">
    <property type="entry name" value="MEDIATOR OF RNA POLYMERASE II TRANSCRIPTION SUBUNIT 12"/>
    <property type="match status" value="1"/>
</dbReference>
<comment type="similarity">
    <text evidence="2">Belongs to the Mediator complex subunit 12 family.</text>
</comment>
<reference evidence="9 10" key="1">
    <citation type="journal article" date="2011" name="Proc. Natl. Acad. Sci. U.S.A.">
        <title>Evolutionary erosion of yeast sex chromosomes by mating-type switching accidents.</title>
        <authorList>
            <person name="Gordon J.L."/>
            <person name="Armisen D."/>
            <person name="Proux-Wera E."/>
            <person name="Oheigeartaigh S.S."/>
            <person name="Byrne K.P."/>
            <person name="Wolfe K.H."/>
        </authorList>
    </citation>
    <scope>NUCLEOTIDE SEQUENCE [LARGE SCALE GENOMIC DNA]</scope>
    <source>
        <strain evidence="10">ATCC 10597 / BCRC 20456 / CBS 421 / NBRC 0211 / NRRL Y-12639</strain>
    </source>
</reference>
<dbReference type="OrthoDB" id="20828at2759"/>
<evidence type="ECO:0000256" key="2">
    <source>
        <dbReference type="ARBA" id="ARBA00010289"/>
    </source>
</evidence>
<name>G0WFM5_NAUDC</name>
<keyword evidence="4" id="KW-0805">Transcription regulation</keyword>
<evidence type="ECO:0000256" key="1">
    <source>
        <dbReference type="ARBA" id="ARBA00004123"/>
    </source>
</evidence>
<comment type="subcellular location">
    <subcellularLocation>
        <location evidence="1">Nucleus</location>
    </subcellularLocation>
</comment>
<dbReference type="Proteomes" id="UP000000689">
    <property type="component" value="Chromosome 9"/>
</dbReference>
<sequence length="1394" mass="163261">MTPNKYILTPPEELYPYTGRTEKERNDDKSCIYPDFEAWSHTLEDDQILNKFVAKGYYTTSKVNFESISARSTLNKPLNTVSIQLANQFTKILQVREQEINRIPSKDKNSPNATTFFPLSGPYFSLPNRVTLTDHRKELWLQELSNPYVSLSKISKFIPHGLKRRQVLEQCYTKQIPLKRAIWLIKCCFSIEWKSLMTKASQTQADTNKQLLKEWTDNFIYILEKLIFEISQHYNDPNQMKNWKLQISYFLKLLGNSYTLQLLEKETFHHWLVEFVTKVENLKFLPLSLHILTTFWDGICQPIESADENGTATLTQPLFLVSKITDMLLQKYASISQSKSMINDERYIINDLKKNNKIKDSLLSTLKLLICKLFQEQSLEVFLFSAANWEIYKPYLYEATSLLNKTVEATTEVRKKLELISYSNEALKNGPSLVRVDDSENDVKLIMSPTTTGNNIHFDAIHLKYVDTKLTKKLDDNPTSFDWSSYIDQNDFQCSKVVQLILWSICPSRQMHYEAHQLVAKLLLLKINSVDGFPDFQIEDTIWTLVFQIAKLSERNKALRASLPSLSKLLNILITYGIIKVPTYIRKLISSGVLYLPNSNGKFVHCKILINLKISPLMKSQYNMVLRNVMEYDPTFFEKYNFDQLQRDAEDIRNNIANIDDLELDQCPLSVKTIIAEWYLSNLCSDTQSMVDKVRLLKNFKLFCIDLELSHHYYKWIEFIVYHQLLIDIEALETLMDILLCYEKVFSQFINDHILFTKTFIFIYRKVLRDKDNDTYMVTSFMPFWKFFKKNFMLALNIDNDLNIELTNVYEEEKQKQELLEKDQMEVQRIYNCINSNTSRKVWKFTEVFEGNVKLMITKQTSTEKRRLARRNLHLLMIANLRDYNKRMSVFLKRKYFQKEDLIRLVSNKLLTLGQIQSILGIEFIIPFLSLKTMDDGQYFEYHKEKYIESNFAVILTACENNFSQFYQLFLSLFVKYGMMTKLFSTAAKSLISLLKRNSSTSNVIMEDLLKYQIKEFTLQSDLKDEQNITSEGEDDDDHTIEEPKASDLYTNLDFSNLWIFQIFTCYQLNEMLELNNLDSNVNMFISEVVEITQYDNLCTRIFDQLKNTKIITTVIVVVERVFLERCLSQLVISNESLIFIIEVIETLSKKINKDSSGNIPMADDCYSLFQQTMSYFANLDINKLTDLESILDVFFKIFSIHQNPIFRLILNSLGGRISDRQEEEKFIDNMFTVFGKLTFNLRLKLMLYEILSGFKSYSIYVSTRSNEENNGEQTLVILDQDLITRKMSKLPPFQVSSFTKEPSDEDDDSKLTLGTQFIDINPTDNGNRANISQDGKSSKWFIYNKEEKTYVSVFKDEPYHNINNYQPDTNNSSNNSCLNLSLFEASFERKNPR</sequence>
<dbReference type="InterPro" id="IPR019035">
    <property type="entry name" value="Mediator_Med12"/>
</dbReference>
<feature type="domain" description="Mediator complex subunit Med12" evidence="8">
    <location>
        <begin position="123"/>
        <end position="186"/>
    </location>
</feature>
<dbReference type="GO" id="GO:0045944">
    <property type="term" value="P:positive regulation of transcription by RNA polymerase II"/>
    <property type="evidence" value="ECO:0007669"/>
    <property type="project" value="EnsemblFungi"/>
</dbReference>
<dbReference type="HOGENOM" id="CLU_256280_0_0_1"/>
<evidence type="ECO:0000259" key="8">
    <source>
        <dbReference type="SMART" id="SM01281"/>
    </source>
</evidence>
<dbReference type="GO" id="GO:0000122">
    <property type="term" value="P:negative regulation of transcription by RNA polymerase II"/>
    <property type="evidence" value="ECO:0007669"/>
    <property type="project" value="EnsemblFungi"/>
</dbReference>
<accession>G0WFM5</accession>
<dbReference type="GO" id="GO:0000411">
    <property type="term" value="P:positive regulation of transcription by galactose"/>
    <property type="evidence" value="ECO:0007669"/>
    <property type="project" value="EnsemblFungi"/>
</dbReference>
<dbReference type="Pfam" id="PF09497">
    <property type="entry name" value="Med12"/>
    <property type="match status" value="1"/>
</dbReference>
<keyword evidence="5" id="KW-0804">Transcription</keyword>
<evidence type="ECO:0000313" key="10">
    <source>
        <dbReference type="Proteomes" id="UP000000689"/>
    </source>
</evidence>
<dbReference type="EMBL" id="HE580275">
    <property type="protein sequence ID" value="CCD26586.1"/>
    <property type="molecule type" value="Genomic_DNA"/>
</dbReference>
<dbReference type="GeneID" id="11496144"/>
<gene>
    <name evidence="9" type="primary">NDAI0I00170</name>
    <name evidence="9" type="ordered locus">NDAI_0I00170</name>
</gene>
<dbReference type="STRING" id="1071378.G0WFM5"/>
<dbReference type="eggNOG" id="KOG4522">
    <property type="taxonomic scope" value="Eukaryota"/>
</dbReference>
<dbReference type="GO" id="GO:0016592">
    <property type="term" value="C:mediator complex"/>
    <property type="evidence" value="ECO:0007669"/>
    <property type="project" value="EnsemblFungi"/>
</dbReference>
<dbReference type="SMART" id="SM01281">
    <property type="entry name" value="Med12"/>
    <property type="match status" value="1"/>
</dbReference>
<organism evidence="9 10">
    <name type="scientific">Naumovozyma dairenensis (strain ATCC 10597 / BCRC 20456 / CBS 421 / NBRC 0211 / NRRL Y-12639)</name>
    <name type="common">Saccharomyces dairenensis</name>
    <dbReference type="NCBI Taxonomy" id="1071378"/>
    <lineage>
        <taxon>Eukaryota</taxon>
        <taxon>Fungi</taxon>
        <taxon>Dikarya</taxon>
        <taxon>Ascomycota</taxon>
        <taxon>Saccharomycotina</taxon>
        <taxon>Saccharomycetes</taxon>
        <taxon>Saccharomycetales</taxon>
        <taxon>Saccharomycetaceae</taxon>
        <taxon>Naumovozyma</taxon>
    </lineage>
</organism>
<keyword evidence="6" id="KW-0539">Nucleus</keyword>
<dbReference type="KEGG" id="ndi:NDAI_0I00170"/>
<dbReference type="OMA" id="EFIVYHQ"/>
<evidence type="ECO:0000256" key="7">
    <source>
        <dbReference type="ARBA" id="ARBA00032010"/>
    </source>
</evidence>
<protein>
    <recommendedName>
        <fullName evidence="3">Mediator of RNA polymerase II transcription subunit 12</fullName>
    </recommendedName>
    <alternativeName>
        <fullName evidence="7">Mediator complex subunit 12</fullName>
    </alternativeName>
</protein>
<evidence type="ECO:0000313" key="9">
    <source>
        <dbReference type="EMBL" id="CCD26586.1"/>
    </source>
</evidence>
<dbReference type="RefSeq" id="XP_003671829.1">
    <property type="nucleotide sequence ID" value="XM_003671781.1"/>
</dbReference>
<proteinExistence type="inferred from homology"/>
<keyword evidence="10" id="KW-1185">Reference proteome</keyword>
<dbReference type="PANTHER" id="PTHR46567">
    <property type="entry name" value="MEDIATOR OF RNA POLYMERASE II TRANSCRIPTION SUBUNIT 12"/>
    <property type="match status" value="1"/>
</dbReference>
<dbReference type="GO" id="GO:0003713">
    <property type="term" value="F:transcription coactivator activity"/>
    <property type="evidence" value="ECO:0007669"/>
    <property type="project" value="EnsemblFungi"/>
</dbReference>
<evidence type="ECO:0000256" key="4">
    <source>
        <dbReference type="ARBA" id="ARBA00023015"/>
    </source>
</evidence>
<dbReference type="GO" id="GO:1990508">
    <property type="term" value="C:CKM complex"/>
    <property type="evidence" value="ECO:0007669"/>
    <property type="project" value="EnsemblFungi"/>
</dbReference>
<evidence type="ECO:0000256" key="3">
    <source>
        <dbReference type="ARBA" id="ARBA00019622"/>
    </source>
</evidence>